<sequence>MGAHDDRGIPSSGTDEQRQRPPGAPRPWENTDRAQAALDGATGPEPPSPPHCPHCGLAGERRPTYTGQHVLLEPALVLPAHLVPGGHRWHIDSNGVAWNGGFTEPLAGSRCRIPHQLACPGLSLDEIRPWRWLSAVREENARRAQRRADEEGCPKALPDAG</sequence>
<dbReference type="AlphaFoldDB" id="V6JHC4"/>
<dbReference type="Proteomes" id="UP000017984">
    <property type="component" value="Chromosome"/>
</dbReference>
<evidence type="ECO:0000313" key="2">
    <source>
        <dbReference type="EMBL" id="EST19282.1"/>
    </source>
</evidence>
<dbReference type="PATRIC" id="fig|1352936.5.peg.8767"/>
<evidence type="ECO:0000256" key="1">
    <source>
        <dbReference type="SAM" id="MobiDB-lite"/>
    </source>
</evidence>
<reference evidence="2 3" key="1">
    <citation type="journal article" date="2014" name="Genome Announc.">
        <title>Draft Genome Sequence of Streptomyces roseochromogenes subsp. oscitans DS 12.976, Producer of the Aminocoumarin Antibiotic Clorobiocin.</title>
        <authorList>
            <person name="Ruckert C."/>
            <person name="Kalinowski J."/>
            <person name="Heide L."/>
            <person name="Apel A.K."/>
        </authorList>
    </citation>
    <scope>NUCLEOTIDE SEQUENCE [LARGE SCALE GENOMIC DNA]</scope>
    <source>
        <strain evidence="2 3">DS 12.976</strain>
    </source>
</reference>
<feature type="region of interest" description="Disordered" evidence="1">
    <location>
        <begin position="1"/>
        <end position="60"/>
    </location>
</feature>
<dbReference type="InterPro" id="IPR045729">
    <property type="entry name" value="DUF6083"/>
</dbReference>
<dbReference type="Pfam" id="PF19561">
    <property type="entry name" value="DUF6083"/>
    <property type="match status" value="1"/>
</dbReference>
<comment type="caution">
    <text evidence="2">The sequence shown here is derived from an EMBL/GenBank/DDBJ whole genome shotgun (WGS) entry which is preliminary data.</text>
</comment>
<feature type="compositionally biased region" description="Basic and acidic residues" evidence="1">
    <location>
        <begin position="142"/>
        <end position="153"/>
    </location>
</feature>
<evidence type="ECO:0000313" key="3">
    <source>
        <dbReference type="Proteomes" id="UP000017984"/>
    </source>
</evidence>
<accession>V6JHC4</accession>
<protein>
    <submittedName>
        <fullName evidence="2">Uncharacterized protein</fullName>
    </submittedName>
</protein>
<gene>
    <name evidence="2" type="ORF">M878_42355</name>
</gene>
<name>V6JHC4_STRRC</name>
<dbReference type="HOGENOM" id="CLU_127697_0_0_11"/>
<organism evidence="2 3">
    <name type="scientific">Streptomyces roseochromogenus subsp. oscitans DS 12.976</name>
    <dbReference type="NCBI Taxonomy" id="1352936"/>
    <lineage>
        <taxon>Bacteria</taxon>
        <taxon>Bacillati</taxon>
        <taxon>Actinomycetota</taxon>
        <taxon>Actinomycetes</taxon>
        <taxon>Kitasatosporales</taxon>
        <taxon>Streptomycetaceae</taxon>
        <taxon>Streptomyces</taxon>
    </lineage>
</organism>
<proteinExistence type="predicted"/>
<dbReference type="OrthoDB" id="4199693at2"/>
<dbReference type="EMBL" id="AWQX01000381">
    <property type="protein sequence ID" value="EST19282.1"/>
    <property type="molecule type" value="Genomic_DNA"/>
</dbReference>
<feature type="region of interest" description="Disordered" evidence="1">
    <location>
        <begin position="142"/>
        <end position="161"/>
    </location>
</feature>
<dbReference type="RefSeq" id="WP_023553286.1">
    <property type="nucleotide sequence ID" value="NZ_CM002285.1"/>
</dbReference>
<keyword evidence="3" id="KW-1185">Reference proteome</keyword>